<dbReference type="Gene3D" id="1.10.287.1120">
    <property type="entry name" value="Bipartite methylase S protein"/>
    <property type="match status" value="1"/>
</dbReference>
<dbReference type="Pfam" id="PF01420">
    <property type="entry name" value="Methylase_S"/>
    <property type="match status" value="1"/>
</dbReference>
<keyword evidence="5" id="KW-0255">Endonuclease</keyword>
<proteinExistence type="inferred from homology"/>
<dbReference type="Gene3D" id="3.90.220.20">
    <property type="entry name" value="DNA methylase specificity domains"/>
    <property type="match status" value="1"/>
</dbReference>
<evidence type="ECO:0000313" key="5">
    <source>
        <dbReference type="EMBL" id="ROH85598.1"/>
    </source>
</evidence>
<dbReference type="Proteomes" id="UP000281899">
    <property type="component" value="Unassembled WGS sequence"/>
</dbReference>
<reference evidence="5 6" key="1">
    <citation type="submission" date="2018-11" db="EMBL/GenBank/DDBJ databases">
        <title>Proposal to divide the Flavobacteriaceae and reorganize its genera based on Amino Acid Identity values calculated from whole genome sequences.</title>
        <authorList>
            <person name="Nicholson A.C."/>
            <person name="Gulvik C.A."/>
            <person name="Whitney A.M."/>
            <person name="Humrighouse B.W."/>
            <person name="Bell M."/>
            <person name="Holmes B."/>
            <person name="Steigerwalt A."/>
            <person name="Villarma A."/>
            <person name="Sheth M."/>
            <person name="Batra D."/>
            <person name="Pryor J."/>
            <person name="Bernardet J.-F."/>
            <person name="Hugo C."/>
            <person name="Kampfer P."/>
            <person name="Newman J."/>
            <person name="Mcquiston J.R."/>
        </authorList>
    </citation>
    <scope>NUCLEOTIDE SEQUENCE [LARGE SCALE GENOMIC DNA]</scope>
    <source>
        <strain evidence="5 6">G0235</strain>
    </source>
</reference>
<organism evidence="5 6">
    <name type="scientific">Chryseobacterium cucumeris</name>
    <dbReference type="NCBI Taxonomy" id="1813611"/>
    <lineage>
        <taxon>Bacteria</taxon>
        <taxon>Pseudomonadati</taxon>
        <taxon>Bacteroidota</taxon>
        <taxon>Flavobacteriia</taxon>
        <taxon>Flavobacteriales</taxon>
        <taxon>Weeksellaceae</taxon>
        <taxon>Chryseobacterium group</taxon>
        <taxon>Chryseobacterium</taxon>
    </lineage>
</organism>
<evidence type="ECO:0000313" key="6">
    <source>
        <dbReference type="Proteomes" id="UP000281899"/>
    </source>
</evidence>
<dbReference type="GO" id="GO:0004519">
    <property type="term" value="F:endonuclease activity"/>
    <property type="evidence" value="ECO:0007669"/>
    <property type="project" value="UniProtKB-KW"/>
</dbReference>
<evidence type="ECO:0000256" key="3">
    <source>
        <dbReference type="ARBA" id="ARBA00023125"/>
    </source>
</evidence>
<dbReference type="CDD" id="cd17274">
    <property type="entry name" value="RMtype1_S_Eco540ANI-TRD1-CR1_like"/>
    <property type="match status" value="1"/>
</dbReference>
<gene>
    <name evidence="5" type="ORF">EGI15_23150</name>
</gene>
<keyword evidence="5" id="KW-0540">Nuclease</keyword>
<dbReference type="EMBL" id="RJTW01000021">
    <property type="protein sequence ID" value="ROH85598.1"/>
    <property type="molecule type" value="Genomic_DNA"/>
</dbReference>
<dbReference type="SUPFAM" id="SSF116734">
    <property type="entry name" value="DNA methylase specificity domain"/>
    <property type="match status" value="1"/>
</dbReference>
<keyword evidence="2" id="KW-0680">Restriction system</keyword>
<sequence length="183" mass="21472">MQSRNNLFTKISKGDYEIFKIEEILSYEQPTKYIVSNTDYSSDTSLIPVLTANKAFILGYTNEDWGIYNKGKCIVLDDFTMDLKYVDFPFKVKSSAIKLLTPKINVDLKFIFEYFSFLNLSSNEHKRHYISEIQPMFLNVPPIEIQNNISNFLSKLDEKINLETTLLTQYENQKKYLLQNLFV</sequence>
<dbReference type="InterPro" id="IPR044946">
    <property type="entry name" value="Restrct_endonuc_typeI_TRD_sf"/>
</dbReference>
<keyword evidence="3" id="KW-0238">DNA-binding</keyword>
<name>A0ABX9WZD1_9FLAO</name>
<comment type="similarity">
    <text evidence="1">Belongs to the type-I restriction system S methylase family.</text>
</comment>
<evidence type="ECO:0000256" key="2">
    <source>
        <dbReference type="ARBA" id="ARBA00022747"/>
    </source>
</evidence>
<protein>
    <submittedName>
        <fullName evidence="5">Restriction endonuclease subunit S</fullName>
    </submittedName>
</protein>
<keyword evidence="5" id="KW-0378">Hydrolase</keyword>
<accession>A0ABX9WZD1</accession>
<feature type="domain" description="Type I restriction modification DNA specificity" evidence="4">
    <location>
        <begin position="15"/>
        <end position="169"/>
    </location>
</feature>
<evidence type="ECO:0000259" key="4">
    <source>
        <dbReference type="Pfam" id="PF01420"/>
    </source>
</evidence>
<comment type="caution">
    <text evidence="5">The sequence shown here is derived from an EMBL/GenBank/DDBJ whole genome shotgun (WGS) entry which is preliminary data.</text>
</comment>
<dbReference type="InterPro" id="IPR000055">
    <property type="entry name" value="Restrct_endonuc_typeI_TRD"/>
</dbReference>
<keyword evidence="6" id="KW-1185">Reference proteome</keyword>
<evidence type="ECO:0000256" key="1">
    <source>
        <dbReference type="ARBA" id="ARBA00010923"/>
    </source>
</evidence>